<keyword evidence="5" id="KW-0804">Transcription</keyword>
<dbReference type="Gene3D" id="1.10.1740.10">
    <property type="match status" value="1"/>
</dbReference>
<name>E9S798_RUMAL</name>
<dbReference type="GO" id="GO:0016987">
    <property type="term" value="F:sigma factor activity"/>
    <property type="evidence" value="ECO:0007669"/>
    <property type="project" value="UniProtKB-KW"/>
</dbReference>
<proteinExistence type="inferred from homology"/>
<evidence type="ECO:0000313" key="7">
    <source>
        <dbReference type="EMBL" id="EGC04808.1"/>
    </source>
</evidence>
<dbReference type="InterPro" id="IPR036388">
    <property type="entry name" value="WH-like_DNA-bd_sf"/>
</dbReference>
<dbReference type="STRING" id="246199.CUS_6109"/>
<dbReference type="RefSeq" id="WP_002846835.1">
    <property type="nucleotide sequence ID" value="NZ_ADKM02000008.1"/>
</dbReference>
<dbReference type="SUPFAM" id="SSF88659">
    <property type="entry name" value="Sigma3 and sigma4 domains of RNA polymerase sigma factors"/>
    <property type="match status" value="1"/>
</dbReference>
<dbReference type="OrthoDB" id="1904308at2"/>
<keyword evidence="2" id="KW-0805">Transcription regulation</keyword>
<dbReference type="AlphaFoldDB" id="E9S798"/>
<dbReference type="InterPro" id="IPR013249">
    <property type="entry name" value="RNA_pol_sigma70_r4_t2"/>
</dbReference>
<dbReference type="NCBIfam" id="TIGR02937">
    <property type="entry name" value="sigma70-ECF"/>
    <property type="match status" value="1"/>
</dbReference>
<dbReference type="GO" id="GO:0003677">
    <property type="term" value="F:DNA binding"/>
    <property type="evidence" value="ECO:0007669"/>
    <property type="project" value="UniProtKB-KW"/>
</dbReference>
<dbReference type="Proteomes" id="UP000004259">
    <property type="component" value="Unassembled WGS sequence"/>
</dbReference>
<dbReference type="InterPro" id="IPR013325">
    <property type="entry name" value="RNA_pol_sigma_r2"/>
</dbReference>
<sequence>MNEKEVRERFEQIYNSTYDYIYKFLIIKSDSRETAEDILQSVYLAFYKQMLSGDRVLDPKHYLLRMAKHGLADYYSRRKDADSIDGGVEIVDERALNMLENDDSFTYEEILSCLKDMDETTYKIFLLHFGHDYTIEKTANTLGLAESTVKSKLYRTLKKLKKEIKEGERYAFFRRNKKIRQ</sequence>
<accession>E9S798</accession>
<keyword evidence="4" id="KW-0238">DNA-binding</keyword>
<evidence type="ECO:0000313" key="8">
    <source>
        <dbReference type="Proteomes" id="UP000004259"/>
    </source>
</evidence>
<dbReference type="SUPFAM" id="SSF88946">
    <property type="entry name" value="Sigma2 domain of RNA polymerase sigma factors"/>
    <property type="match status" value="1"/>
</dbReference>
<evidence type="ECO:0000256" key="4">
    <source>
        <dbReference type="ARBA" id="ARBA00023125"/>
    </source>
</evidence>
<dbReference type="Gene3D" id="1.10.10.10">
    <property type="entry name" value="Winged helix-like DNA-binding domain superfamily/Winged helix DNA-binding domain"/>
    <property type="match status" value="1"/>
</dbReference>
<reference evidence="7 8" key="1">
    <citation type="submission" date="2011-02" db="EMBL/GenBank/DDBJ databases">
        <authorList>
            <person name="Nelson K.E."/>
            <person name="Sutton G."/>
            <person name="Torralba M."/>
            <person name="Durkin S."/>
            <person name="Harkins D."/>
            <person name="Montgomery R."/>
            <person name="Ziemer C."/>
            <person name="Klaassens E."/>
            <person name="Ocuiv P."/>
            <person name="Morrison M."/>
        </authorList>
    </citation>
    <scope>NUCLEOTIDE SEQUENCE [LARGE SCALE GENOMIC DNA]</scope>
    <source>
        <strain evidence="7 8">8</strain>
    </source>
</reference>
<dbReference type="InterPro" id="IPR014284">
    <property type="entry name" value="RNA_pol_sigma-70_dom"/>
</dbReference>
<dbReference type="GO" id="GO:0006352">
    <property type="term" value="P:DNA-templated transcription initiation"/>
    <property type="evidence" value="ECO:0007669"/>
    <property type="project" value="InterPro"/>
</dbReference>
<gene>
    <name evidence="7" type="ORF">CUS_6109</name>
</gene>
<comment type="caution">
    <text evidence="7">The sequence shown here is derived from an EMBL/GenBank/DDBJ whole genome shotgun (WGS) entry which is preliminary data.</text>
</comment>
<dbReference type="PANTHER" id="PTHR43133">
    <property type="entry name" value="RNA POLYMERASE ECF-TYPE SIGMA FACTO"/>
    <property type="match status" value="1"/>
</dbReference>
<keyword evidence="3" id="KW-0731">Sigma factor</keyword>
<comment type="similarity">
    <text evidence="1">Belongs to the sigma-70 factor family. ECF subfamily.</text>
</comment>
<dbReference type="Pfam" id="PF08281">
    <property type="entry name" value="Sigma70_r4_2"/>
    <property type="match status" value="1"/>
</dbReference>
<evidence type="ECO:0000256" key="1">
    <source>
        <dbReference type="ARBA" id="ARBA00010641"/>
    </source>
</evidence>
<organism evidence="7 8">
    <name type="scientific">Ruminococcus albus 8</name>
    <dbReference type="NCBI Taxonomy" id="246199"/>
    <lineage>
        <taxon>Bacteria</taxon>
        <taxon>Bacillati</taxon>
        <taxon>Bacillota</taxon>
        <taxon>Clostridia</taxon>
        <taxon>Eubacteriales</taxon>
        <taxon>Oscillospiraceae</taxon>
        <taxon>Ruminococcus</taxon>
    </lineage>
</organism>
<dbReference type="InterPro" id="IPR039425">
    <property type="entry name" value="RNA_pol_sigma-70-like"/>
</dbReference>
<dbReference type="eggNOG" id="COG1595">
    <property type="taxonomic scope" value="Bacteria"/>
</dbReference>
<keyword evidence="8" id="KW-1185">Reference proteome</keyword>
<evidence type="ECO:0000259" key="6">
    <source>
        <dbReference type="Pfam" id="PF08281"/>
    </source>
</evidence>
<dbReference type="InterPro" id="IPR013324">
    <property type="entry name" value="RNA_pol_sigma_r3/r4-like"/>
</dbReference>
<dbReference type="EMBL" id="ADKM02000008">
    <property type="protein sequence ID" value="EGC04808.1"/>
    <property type="molecule type" value="Genomic_DNA"/>
</dbReference>
<protein>
    <submittedName>
        <fullName evidence="7">RNA polymerase sigma factor, sigma-70 family</fullName>
    </submittedName>
</protein>
<evidence type="ECO:0000256" key="3">
    <source>
        <dbReference type="ARBA" id="ARBA00023082"/>
    </source>
</evidence>
<evidence type="ECO:0000256" key="5">
    <source>
        <dbReference type="ARBA" id="ARBA00023163"/>
    </source>
</evidence>
<feature type="domain" description="RNA polymerase sigma factor 70 region 4 type 2" evidence="6">
    <location>
        <begin position="108"/>
        <end position="160"/>
    </location>
</feature>
<evidence type="ECO:0000256" key="2">
    <source>
        <dbReference type="ARBA" id="ARBA00023015"/>
    </source>
</evidence>
<dbReference type="PANTHER" id="PTHR43133:SF8">
    <property type="entry name" value="RNA POLYMERASE SIGMA FACTOR HI_1459-RELATED"/>
    <property type="match status" value="1"/>
</dbReference>